<dbReference type="CDD" id="cd00431">
    <property type="entry name" value="cysteine_hydrolases"/>
    <property type="match status" value="1"/>
</dbReference>
<sequence length="171" mass="19363">MNKALIIIDMLNDFVQEGAPLQTPNAKSIVDCINEQRKIAAENSNPVIYVCDAHDPEDKEFEIWPKHCVKGTKGAEIIDELKPESNDIVLEKTRYSCFFDTRLNEILKEKNIDTLVLTGLLTNVCVMYTAADAVSRNYRVIVPENCVIALDEETHKFGMQQLKNVHNAEII</sequence>
<evidence type="ECO:0000313" key="3">
    <source>
        <dbReference type="EMBL" id="HCW92845.1"/>
    </source>
</evidence>
<accession>A0A3D5QAG7</accession>
<dbReference type="Pfam" id="PF00857">
    <property type="entry name" value="Isochorismatase"/>
    <property type="match status" value="1"/>
</dbReference>
<dbReference type="GO" id="GO:0016787">
    <property type="term" value="F:hydrolase activity"/>
    <property type="evidence" value="ECO:0007669"/>
    <property type="project" value="UniProtKB-KW"/>
</dbReference>
<dbReference type="InterPro" id="IPR036380">
    <property type="entry name" value="Isochorismatase-like_sf"/>
</dbReference>
<reference evidence="3 4" key="1">
    <citation type="journal article" date="2018" name="Nat. Biotechnol.">
        <title>A standardized bacterial taxonomy based on genome phylogeny substantially revises the tree of life.</title>
        <authorList>
            <person name="Parks D.H."/>
            <person name="Chuvochina M."/>
            <person name="Waite D.W."/>
            <person name="Rinke C."/>
            <person name="Skarshewski A."/>
            <person name="Chaumeil P.A."/>
            <person name="Hugenholtz P."/>
        </authorList>
    </citation>
    <scope>NUCLEOTIDE SEQUENCE [LARGE SCALE GENOMIC DNA]</scope>
    <source>
        <strain evidence="3">UBA8672</strain>
    </source>
</reference>
<organism evidence="3 4">
    <name type="scientific">Flexistipes sinusarabici</name>
    <dbReference type="NCBI Taxonomy" id="2352"/>
    <lineage>
        <taxon>Bacteria</taxon>
        <taxon>Pseudomonadati</taxon>
        <taxon>Deferribacterota</taxon>
        <taxon>Deferribacteres</taxon>
        <taxon>Deferribacterales</taxon>
        <taxon>Flexistipitaceae</taxon>
        <taxon>Flexistipes</taxon>
    </lineage>
</organism>
<dbReference type="SUPFAM" id="SSF52499">
    <property type="entry name" value="Isochorismatase-like hydrolases"/>
    <property type="match status" value="1"/>
</dbReference>
<dbReference type="Gene3D" id="3.40.50.850">
    <property type="entry name" value="Isochorismatase-like"/>
    <property type="match status" value="1"/>
</dbReference>
<dbReference type="RefSeq" id="WP_273264697.1">
    <property type="nucleotide sequence ID" value="NZ_JAAZVV010000004.1"/>
</dbReference>
<dbReference type="InterPro" id="IPR050272">
    <property type="entry name" value="Isochorismatase-like_hydrls"/>
</dbReference>
<dbReference type="EMBL" id="DPPF01000085">
    <property type="protein sequence ID" value="HCW92845.1"/>
    <property type="molecule type" value="Genomic_DNA"/>
</dbReference>
<comment type="caution">
    <text evidence="3">The sequence shown here is derived from an EMBL/GenBank/DDBJ whole genome shotgun (WGS) entry which is preliminary data.</text>
</comment>
<evidence type="ECO:0000259" key="2">
    <source>
        <dbReference type="Pfam" id="PF00857"/>
    </source>
</evidence>
<name>A0A3D5QAG7_FLESI</name>
<keyword evidence="1" id="KW-0378">Hydrolase</keyword>
<dbReference type="AlphaFoldDB" id="A0A3D5QAG7"/>
<feature type="domain" description="Isochorismatase-like" evidence="2">
    <location>
        <begin position="4"/>
        <end position="164"/>
    </location>
</feature>
<evidence type="ECO:0000313" key="4">
    <source>
        <dbReference type="Proteomes" id="UP000262325"/>
    </source>
</evidence>
<evidence type="ECO:0000256" key="1">
    <source>
        <dbReference type="ARBA" id="ARBA00022801"/>
    </source>
</evidence>
<proteinExistence type="predicted"/>
<dbReference type="Proteomes" id="UP000262325">
    <property type="component" value="Unassembled WGS sequence"/>
</dbReference>
<gene>
    <name evidence="3" type="ORF">DHM44_04105</name>
</gene>
<dbReference type="PANTHER" id="PTHR43540">
    <property type="entry name" value="PEROXYUREIDOACRYLATE/UREIDOACRYLATE AMIDOHYDROLASE-RELATED"/>
    <property type="match status" value="1"/>
</dbReference>
<dbReference type="PANTHER" id="PTHR43540:SF6">
    <property type="entry name" value="ISOCHORISMATASE-LIKE DOMAIN-CONTAINING PROTEIN"/>
    <property type="match status" value="1"/>
</dbReference>
<dbReference type="InterPro" id="IPR000868">
    <property type="entry name" value="Isochorismatase-like_dom"/>
</dbReference>
<protein>
    <submittedName>
        <fullName evidence="3">Nicotinamidase</fullName>
    </submittedName>
</protein>